<evidence type="ECO:0000313" key="1">
    <source>
        <dbReference type="EMBL" id="MDR6785405.1"/>
    </source>
</evidence>
<organism evidence="1 2">
    <name type="scientific">Pedobacter africanus</name>
    <dbReference type="NCBI Taxonomy" id="151894"/>
    <lineage>
        <taxon>Bacteria</taxon>
        <taxon>Pseudomonadati</taxon>
        <taxon>Bacteroidota</taxon>
        <taxon>Sphingobacteriia</taxon>
        <taxon>Sphingobacteriales</taxon>
        <taxon>Sphingobacteriaceae</taxon>
        <taxon>Pedobacter</taxon>
    </lineage>
</organism>
<dbReference type="EMBL" id="JAVDTF010000004">
    <property type="protein sequence ID" value="MDR6785405.1"/>
    <property type="molecule type" value="Genomic_DNA"/>
</dbReference>
<accession>A0ACC6L1U8</accession>
<keyword evidence="2" id="KW-1185">Reference proteome</keyword>
<reference evidence="1" key="1">
    <citation type="submission" date="2023-07" db="EMBL/GenBank/DDBJ databases">
        <title>Sorghum-associated microbial communities from plants grown in Nebraska, USA.</title>
        <authorList>
            <person name="Schachtman D."/>
        </authorList>
    </citation>
    <scope>NUCLEOTIDE SEQUENCE</scope>
    <source>
        <strain evidence="1">2697</strain>
    </source>
</reference>
<sequence length="355" mass="39556">MIDNTLIEKFFRNQCTEAEALRVAEYLEANPPKLEELLPLELPGQIEEPFLLPAAKKQQLLAAILEQTKPKQNRPSFLRIGLLVAASLLLVLGLAWWMGSSEDQQIPLQRREAVTAFTLVKINYGKEEMALHIADGSVIFLKPGGEIRYLEQLSKKSRDFKLKGTARFKVAEDKLRPFHVYAGGTVTTALGTDFTVSSPEGEGRVSVLLHSGKVVVGPDSSINARRMKKTYLMPGNKLLIDKVDFGLTLIKNADRPSLPPKNVEPNGQTVLSSTEVSFRNQSLAKIFGVLQGDFSADIRFDKTQVKGMYFTGTFKRNEQTVALILNEIALLNHLNIEKRDSVYILTLQSTKQSTN</sequence>
<gene>
    <name evidence="1" type="ORF">J2X78_003990</name>
</gene>
<name>A0ACC6L1U8_9SPHI</name>
<dbReference type="Proteomes" id="UP001246858">
    <property type="component" value="Unassembled WGS sequence"/>
</dbReference>
<protein>
    <submittedName>
        <fullName evidence="1">Ferric-dicitrate binding protein FerR (Iron transport regulator)</fullName>
    </submittedName>
</protein>
<comment type="caution">
    <text evidence="1">The sequence shown here is derived from an EMBL/GenBank/DDBJ whole genome shotgun (WGS) entry which is preliminary data.</text>
</comment>
<proteinExistence type="predicted"/>
<evidence type="ECO:0000313" key="2">
    <source>
        <dbReference type="Proteomes" id="UP001246858"/>
    </source>
</evidence>